<name>A0A377LVE4_ENTCL</name>
<dbReference type="Proteomes" id="UP000255106">
    <property type="component" value="Unassembled WGS sequence"/>
</dbReference>
<reference evidence="1 2" key="1">
    <citation type="submission" date="2018-06" db="EMBL/GenBank/DDBJ databases">
        <authorList>
            <consortium name="Pathogen Informatics"/>
            <person name="Doyle S."/>
        </authorList>
    </citation>
    <scope>NUCLEOTIDE SEQUENCE [LARGE SCALE GENOMIC DNA]</scope>
    <source>
        <strain evidence="1 2">NCTC10005</strain>
    </source>
</reference>
<organism evidence="1 2">
    <name type="scientific">Enterobacter cloacae</name>
    <dbReference type="NCBI Taxonomy" id="550"/>
    <lineage>
        <taxon>Bacteria</taxon>
        <taxon>Pseudomonadati</taxon>
        <taxon>Pseudomonadota</taxon>
        <taxon>Gammaproteobacteria</taxon>
        <taxon>Enterobacterales</taxon>
        <taxon>Enterobacteriaceae</taxon>
        <taxon>Enterobacter</taxon>
        <taxon>Enterobacter cloacae complex</taxon>
    </lineage>
</organism>
<evidence type="ECO:0000313" key="2">
    <source>
        <dbReference type="Proteomes" id="UP000255106"/>
    </source>
</evidence>
<dbReference type="AlphaFoldDB" id="A0A377LVE4"/>
<gene>
    <name evidence="1" type="ORF">NCTC10005_03111</name>
</gene>
<dbReference type="EMBL" id="UGJB01000004">
    <property type="protein sequence ID" value="STQ10365.1"/>
    <property type="molecule type" value="Genomic_DNA"/>
</dbReference>
<sequence>MANSVQFSGQGRELLVTFAIEIIKREMSRAEGGTQVWLHGERGCLEHHRQVCARVATAQGDERPALAVRQGGKDRLLIPVGKDV</sequence>
<proteinExistence type="predicted"/>
<evidence type="ECO:0000313" key="1">
    <source>
        <dbReference type="EMBL" id="STQ10365.1"/>
    </source>
</evidence>
<protein>
    <submittedName>
        <fullName evidence="1">Uncharacterized protein</fullName>
    </submittedName>
</protein>
<accession>A0A377LVE4</accession>